<protein>
    <recommendedName>
        <fullName evidence="4">WD40 repeat domain-containing protein</fullName>
    </recommendedName>
</protein>
<dbReference type="AlphaFoldDB" id="A0A1G2L9R8"/>
<dbReference type="SUPFAM" id="SSF82171">
    <property type="entry name" value="DPP6 N-terminal domain-like"/>
    <property type="match status" value="1"/>
</dbReference>
<feature type="region of interest" description="Disordered" evidence="1">
    <location>
        <begin position="35"/>
        <end position="71"/>
    </location>
</feature>
<comment type="caution">
    <text evidence="2">The sequence shown here is derived from an EMBL/GenBank/DDBJ whole genome shotgun (WGS) entry which is preliminary data.</text>
</comment>
<sequence>MTPSRTKRTIFILLGIVALGVLLYLAYRALQPTTPASDEGGRTIVGGSLPSPAIPQTPAGSDTEGATPLPDLPSIAEDRLVRLTDYPVVSPVLNKDETRVLFYKKSGGDLFASDFTGKIQEKQTNLTIIGLIEAIWQRGGSRGMVRYTDGAVVKAFLQIGTSTIAVLPQGITSASWSPDGSALAYTIPRDGQLELVVTDATGKSPRTLSSTPLADASMVWITADLFAFATAPSATAEGYFFAFSRRDGSLVKTFGPQRGLMGLWSPDGATALASGIPAGARETGLTLYDRQKKESSSLALSTLAEKCVWSDVASLFCAVPKEIPPGTPLPDAYLSGVFNPSDRIVSIDRATRAVTPIFDEGDFDMANILATKDKKRLFFVSRRDGTLWTLKLP</sequence>
<accession>A0A1G2L9R8</accession>
<reference evidence="2 3" key="1">
    <citation type="journal article" date="2016" name="Nat. Commun.">
        <title>Thousands of microbial genomes shed light on interconnected biogeochemical processes in an aquifer system.</title>
        <authorList>
            <person name="Anantharaman K."/>
            <person name="Brown C.T."/>
            <person name="Hug L.A."/>
            <person name="Sharon I."/>
            <person name="Castelle C.J."/>
            <person name="Probst A.J."/>
            <person name="Thomas B.C."/>
            <person name="Singh A."/>
            <person name="Wilkins M.J."/>
            <person name="Karaoz U."/>
            <person name="Brodie E.L."/>
            <person name="Williams K.H."/>
            <person name="Hubbard S.S."/>
            <person name="Banfield J.F."/>
        </authorList>
    </citation>
    <scope>NUCLEOTIDE SEQUENCE [LARGE SCALE GENOMIC DNA]</scope>
</reference>
<evidence type="ECO:0000256" key="1">
    <source>
        <dbReference type="SAM" id="MobiDB-lite"/>
    </source>
</evidence>
<proteinExistence type="predicted"/>
<dbReference type="Proteomes" id="UP000176510">
    <property type="component" value="Unassembled WGS sequence"/>
</dbReference>
<dbReference type="InterPro" id="IPR011042">
    <property type="entry name" value="6-blade_b-propeller_TolB-like"/>
</dbReference>
<evidence type="ECO:0008006" key="4">
    <source>
        <dbReference type="Google" id="ProtNLM"/>
    </source>
</evidence>
<evidence type="ECO:0000313" key="3">
    <source>
        <dbReference type="Proteomes" id="UP000176510"/>
    </source>
</evidence>
<dbReference type="Gene3D" id="2.120.10.30">
    <property type="entry name" value="TolB, C-terminal domain"/>
    <property type="match status" value="1"/>
</dbReference>
<dbReference type="Pfam" id="PF07676">
    <property type="entry name" value="PD40"/>
    <property type="match status" value="1"/>
</dbReference>
<evidence type="ECO:0000313" key="2">
    <source>
        <dbReference type="EMBL" id="OHA07529.1"/>
    </source>
</evidence>
<gene>
    <name evidence="2" type="ORF">A3B34_01085</name>
</gene>
<dbReference type="STRING" id="1802279.A3B34_01085"/>
<dbReference type="EMBL" id="MHQR01000017">
    <property type="protein sequence ID" value="OHA07529.1"/>
    <property type="molecule type" value="Genomic_DNA"/>
</dbReference>
<organism evidence="2 3">
    <name type="scientific">Candidatus Sungbacteria bacterium RIFCSPLOWO2_01_FULL_54_21</name>
    <dbReference type="NCBI Taxonomy" id="1802279"/>
    <lineage>
        <taxon>Bacteria</taxon>
        <taxon>Candidatus Sungiibacteriota</taxon>
    </lineage>
</organism>
<dbReference type="InterPro" id="IPR011659">
    <property type="entry name" value="WD40"/>
</dbReference>
<name>A0A1G2L9R8_9BACT</name>